<dbReference type="Pfam" id="PF07690">
    <property type="entry name" value="MFS_1"/>
    <property type="match status" value="1"/>
</dbReference>
<dbReference type="CDD" id="cd17320">
    <property type="entry name" value="MFS_MdfA_MDR_like"/>
    <property type="match status" value="1"/>
</dbReference>
<feature type="compositionally biased region" description="Low complexity" evidence="9">
    <location>
        <begin position="8"/>
        <end position="24"/>
    </location>
</feature>
<dbReference type="GO" id="GO:0042910">
    <property type="term" value="F:xenobiotic transmembrane transporter activity"/>
    <property type="evidence" value="ECO:0007669"/>
    <property type="project" value="InterPro"/>
</dbReference>
<feature type="transmembrane region" description="Helical" evidence="10">
    <location>
        <begin position="74"/>
        <end position="95"/>
    </location>
</feature>
<comment type="similarity">
    <text evidence="3">Belongs to the major facilitator superfamily. TCR/Tet family.</text>
</comment>
<dbReference type="InterPro" id="IPR036259">
    <property type="entry name" value="MFS_trans_sf"/>
</dbReference>
<keyword evidence="4" id="KW-0813">Transport</keyword>
<feature type="transmembrane region" description="Helical" evidence="10">
    <location>
        <begin position="195"/>
        <end position="214"/>
    </location>
</feature>
<evidence type="ECO:0000256" key="3">
    <source>
        <dbReference type="ARBA" id="ARBA00007520"/>
    </source>
</evidence>
<feature type="transmembrane region" description="Helical" evidence="10">
    <location>
        <begin position="369"/>
        <end position="392"/>
    </location>
</feature>
<evidence type="ECO:0000313" key="13">
    <source>
        <dbReference type="Proteomes" id="UP000321490"/>
    </source>
</evidence>
<feature type="transmembrane region" description="Helical" evidence="10">
    <location>
        <begin position="336"/>
        <end position="357"/>
    </location>
</feature>
<protein>
    <submittedName>
        <fullName evidence="12">DHA1 family bicyclomycin/chloramphenicol resistance-like MFS transporter</fullName>
    </submittedName>
</protein>
<evidence type="ECO:0000256" key="9">
    <source>
        <dbReference type="SAM" id="MobiDB-lite"/>
    </source>
</evidence>
<keyword evidence="6 10" id="KW-0812">Transmembrane</keyword>
<dbReference type="Gene3D" id="1.20.1720.10">
    <property type="entry name" value="Multidrug resistance protein D"/>
    <property type="match status" value="1"/>
</dbReference>
<name>A0A562IUT4_9ACTN</name>
<evidence type="ECO:0000256" key="7">
    <source>
        <dbReference type="ARBA" id="ARBA00022989"/>
    </source>
</evidence>
<dbReference type="AlphaFoldDB" id="A0A562IUT4"/>
<feature type="transmembrane region" description="Helical" evidence="10">
    <location>
        <begin position="135"/>
        <end position="156"/>
    </location>
</feature>
<dbReference type="GO" id="GO:0005886">
    <property type="term" value="C:plasma membrane"/>
    <property type="evidence" value="ECO:0007669"/>
    <property type="project" value="UniProtKB-SubCell"/>
</dbReference>
<feature type="domain" description="Major facilitator superfamily (MFS) profile" evidence="11">
    <location>
        <begin position="38"/>
        <end position="426"/>
    </location>
</feature>
<feature type="transmembrane region" description="Helical" evidence="10">
    <location>
        <begin position="243"/>
        <end position="262"/>
    </location>
</feature>
<reference evidence="12 13" key="1">
    <citation type="submission" date="2019-07" db="EMBL/GenBank/DDBJ databases">
        <title>R&amp;d 2014.</title>
        <authorList>
            <person name="Klenk H.-P."/>
        </authorList>
    </citation>
    <scope>NUCLEOTIDE SEQUENCE [LARGE SCALE GENOMIC DNA]</scope>
    <source>
        <strain evidence="12 13">DSM 45764</strain>
    </source>
</reference>
<feature type="transmembrane region" description="Helical" evidence="10">
    <location>
        <begin position="398"/>
        <end position="420"/>
    </location>
</feature>
<accession>A0A562IUT4</accession>
<evidence type="ECO:0000256" key="2">
    <source>
        <dbReference type="ARBA" id="ARBA00006236"/>
    </source>
</evidence>
<proteinExistence type="inferred from homology"/>
<dbReference type="PROSITE" id="PS00216">
    <property type="entry name" value="SUGAR_TRANSPORT_1"/>
    <property type="match status" value="1"/>
</dbReference>
<dbReference type="InterPro" id="IPR005829">
    <property type="entry name" value="Sugar_transporter_CS"/>
</dbReference>
<organism evidence="12 13">
    <name type="scientific">Modestobacter roseus</name>
    <dbReference type="NCBI Taxonomy" id="1181884"/>
    <lineage>
        <taxon>Bacteria</taxon>
        <taxon>Bacillati</taxon>
        <taxon>Actinomycetota</taxon>
        <taxon>Actinomycetes</taxon>
        <taxon>Geodermatophilales</taxon>
        <taxon>Geodermatophilaceae</taxon>
        <taxon>Modestobacter</taxon>
    </lineage>
</organism>
<gene>
    <name evidence="12" type="ORF">JD78_03326</name>
</gene>
<dbReference type="InterPro" id="IPR001958">
    <property type="entry name" value="Tet-R_TetA/multi-R_MdtG-like"/>
</dbReference>
<dbReference type="GO" id="GO:1990961">
    <property type="term" value="P:xenobiotic detoxification by transmembrane export across the plasma membrane"/>
    <property type="evidence" value="ECO:0007669"/>
    <property type="project" value="InterPro"/>
</dbReference>
<dbReference type="InterPro" id="IPR020846">
    <property type="entry name" value="MFS_dom"/>
</dbReference>
<keyword evidence="13" id="KW-1185">Reference proteome</keyword>
<dbReference type="SUPFAM" id="SSF103473">
    <property type="entry name" value="MFS general substrate transporter"/>
    <property type="match status" value="1"/>
</dbReference>
<feature type="transmembrane region" description="Helical" evidence="10">
    <location>
        <begin position="308"/>
        <end position="330"/>
    </location>
</feature>
<dbReference type="NCBIfam" id="TIGR00710">
    <property type="entry name" value="efflux_Bcr_CflA"/>
    <property type="match status" value="1"/>
</dbReference>
<feature type="transmembrane region" description="Helical" evidence="10">
    <location>
        <begin position="282"/>
        <end position="301"/>
    </location>
</feature>
<dbReference type="Proteomes" id="UP000321490">
    <property type="component" value="Unassembled WGS sequence"/>
</dbReference>
<evidence type="ECO:0000256" key="8">
    <source>
        <dbReference type="ARBA" id="ARBA00023136"/>
    </source>
</evidence>
<keyword evidence="8 10" id="KW-0472">Membrane</keyword>
<dbReference type="EMBL" id="VLKF01000001">
    <property type="protein sequence ID" value="TWH74781.1"/>
    <property type="molecule type" value="Genomic_DNA"/>
</dbReference>
<comment type="caution">
    <text evidence="12">The sequence shown here is derived from an EMBL/GenBank/DDBJ whole genome shotgun (WGS) entry which is preliminary data.</text>
</comment>
<dbReference type="FunFam" id="1.20.1720.10:FF:000005">
    <property type="entry name" value="Bcr/CflA family efflux transporter"/>
    <property type="match status" value="1"/>
</dbReference>
<comment type="subcellular location">
    <subcellularLocation>
        <location evidence="1">Cell membrane</location>
        <topology evidence="1">Multi-pass membrane protein</topology>
    </subcellularLocation>
</comment>
<evidence type="ECO:0000256" key="5">
    <source>
        <dbReference type="ARBA" id="ARBA00022475"/>
    </source>
</evidence>
<keyword evidence="5" id="KW-1003">Cell membrane</keyword>
<dbReference type="PROSITE" id="PS50850">
    <property type="entry name" value="MFS"/>
    <property type="match status" value="1"/>
</dbReference>
<evidence type="ECO:0000256" key="10">
    <source>
        <dbReference type="SAM" id="Phobius"/>
    </source>
</evidence>
<evidence type="ECO:0000256" key="4">
    <source>
        <dbReference type="ARBA" id="ARBA00022448"/>
    </source>
</evidence>
<comment type="similarity">
    <text evidence="2">Belongs to the major facilitator superfamily. Bcr/CmlA family.</text>
</comment>
<feature type="region of interest" description="Disordered" evidence="9">
    <location>
        <begin position="1"/>
        <end position="35"/>
    </location>
</feature>
<dbReference type="PRINTS" id="PR01035">
    <property type="entry name" value="TCRTETA"/>
</dbReference>
<dbReference type="InterPro" id="IPR004812">
    <property type="entry name" value="Efflux_drug-R_Bcr/CmlA"/>
</dbReference>
<evidence type="ECO:0000256" key="1">
    <source>
        <dbReference type="ARBA" id="ARBA00004651"/>
    </source>
</evidence>
<dbReference type="PANTHER" id="PTHR23502">
    <property type="entry name" value="MAJOR FACILITATOR SUPERFAMILY"/>
    <property type="match status" value="1"/>
</dbReference>
<feature type="transmembrane region" description="Helical" evidence="10">
    <location>
        <begin position="168"/>
        <end position="189"/>
    </location>
</feature>
<dbReference type="InterPro" id="IPR011701">
    <property type="entry name" value="MFS"/>
</dbReference>
<feature type="transmembrane region" description="Helical" evidence="10">
    <location>
        <begin position="41"/>
        <end position="62"/>
    </location>
</feature>
<evidence type="ECO:0000259" key="11">
    <source>
        <dbReference type="PROSITE" id="PS50850"/>
    </source>
</evidence>
<dbReference type="OrthoDB" id="9814303at2"/>
<evidence type="ECO:0000256" key="6">
    <source>
        <dbReference type="ARBA" id="ARBA00022692"/>
    </source>
</evidence>
<dbReference type="PANTHER" id="PTHR23502:SF132">
    <property type="entry name" value="POLYAMINE TRANSPORTER 2-RELATED"/>
    <property type="match status" value="1"/>
</dbReference>
<feature type="transmembrane region" description="Helical" evidence="10">
    <location>
        <begin position="107"/>
        <end position="129"/>
    </location>
</feature>
<keyword evidence="7 10" id="KW-1133">Transmembrane helix</keyword>
<evidence type="ECO:0000313" key="12">
    <source>
        <dbReference type="EMBL" id="TWH74781.1"/>
    </source>
</evidence>
<sequence length="438" mass="44636">MIDHGEPRLTTTQDTAAAAPATGARAHRAPEPAPRSQARTALVLGAFVALGPLTIDMYLPALPTITEDLQTTSATVQLTLTGTLVGLALGQLVLGPLADALGRRRPLLAGTAVHVLASLLVLVAPNVAVLGALRFFQGVGAAAGAVIAIAVVRDLFTGRAAATMLSRLFLVIGAAPVLAPTIGGEVLRFTSWRGVFVVLAVYGALLVAMGWFALRETLPPERRRSNGVVGTLRGYRALLRDRTYVGLVLVAGLTMAGLFAYVSGSSFVYQRDFGLSEQQFGLFFGAGAVFLIGATQFNPVLLRWFGPAQILVSATIAGAVAGAVLLALAATGTGGLFGVAIPLWGVLAACGLALPNAPALALSRHGEAAGTAAALLGAVQFGVGAAVSPVVGLLGNDAVAMGTVIVGSLVLALVVLFTVVRPWELTDVDPADTPAVAH</sequence>